<gene>
    <name evidence="2" type="ORF">KCH_57230</name>
</gene>
<evidence type="ECO:0000256" key="1">
    <source>
        <dbReference type="SAM" id="MobiDB-lite"/>
    </source>
</evidence>
<evidence type="ECO:0000313" key="2">
    <source>
        <dbReference type="EMBL" id="KDN82545.1"/>
    </source>
</evidence>
<reference evidence="2 3" key="1">
    <citation type="submission" date="2014-05" db="EMBL/GenBank/DDBJ databases">
        <title>Draft Genome Sequence of Kitasatospora cheerisanensis KCTC 2395.</title>
        <authorList>
            <person name="Nam D.H."/>
        </authorList>
    </citation>
    <scope>NUCLEOTIDE SEQUENCE [LARGE SCALE GENOMIC DNA]</scope>
    <source>
        <strain evidence="2 3">KCTC 2395</strain>
    </source>
</reference>
<comment type="caution">
    <text evidence="2">The sequence shown here is derived from an EMBL/GenBank/DDBJ whole genome shotgun (WGS) entry which is preliminary data.</text>
</comment>
<dbReference type="EMBL" id="JNBY01000107">
    <property type="protein sequence ID" value="KDN82545.1"/>
    <property type="molecule type" value="Genomic_DNA"/>
</dbReference>
<feature type="region of interest" description="Disordered" evidence="1">
    <location>
        <begin position="1"/>
        <end position="28"/>
    </location>
</feature>
<proteinExistence type="predicted"/>
<keyword evidence="3" id="KW-1185">Reference proteome</keyword>
<name>A0A066YX78_9ACTN</name>
<protein>
    <submittedName>
        <fullName evidence="2">Uncharacterized protein</fullName>
    </submittedName>
</protein>
<accession>A0A066YX78</accession>
<evidence type="ECO:0000313" key="3">
    <source>
        <dbReference type="Proteomes" id="UP000027178"/>
    </source>
</evidence>
<dbReference type="AlphaFoldDB" id="A0A066YX78"/>
<organism evidence="2 3">
    <name type="scientific">Kitasatospora cheerisanensis KCTC 2395</name>
    <dbReference type="NCBI Taxonomy" id="1348663"/>
    <lineage>
        <taxon>Bacteria</taxon>
        <taxon>Bacillati</taxon>
        <taxon>Actinomycetota</taxon>
        <taxon>Actinomycetes</taxon>
        <taxon>Kitasatosporales</taxon>
        <taxon>Streptomycetaceae</taxon>
        <taxon>Kitasatospora</taxon>
    </lineage>
</organism>
<sequence length="51" mass="5126">MSMGSILCPGMTTPGSHGGSCPASVRRSDGGCGALRKYGTVRGREARPSGD</sequence>
<dbReference type="PATRIC" id="fig|1348663.4.peg.5542"/>
<dbReference type="Proteomes" id="UP000027178">
    <property type="component" value="Unassembled WGS sequence"/>
</dbReference>
<dbReference type="HOGENOM" id="CLU_3099815_0_0_11"/>